<dbReference type="EMBL" id="KZ623491">
    <property type="protein sequence ID" value="RQO93924.1"/>
    <property type="molecule type" value="Genomic_DNA"/>
</dbReference>
<dbReference type="InParanoid" id="A0A3N7GWY0"/>
<reference evidence="1" key="2">
    <citation type="submission" date="2017-07" db="EMBL/GenBank/DDBJ databases">
        <title>WGS assembly of Populus trichocarpa.</title>
        <authorList>
            <person name="Tuskan G."/>
            <person name="Difazio S."/>
            <person name="Jansson S."/>
            <person name="Bohlmann J."/>
            <person name="Grigoriev I."/>
            <person name="Hellsten U."/>
            <person name="Putnam N."/>
            <person name="Ralph S."/>
            <person name="Rombauts S."/>
            <person name="Salamov A."/>
            <person name="Schein J."/>
            <person name="Sterck L."/>
            <person name="Aerts A."/>
            <person name="Bhalerao R."/>
            <person name="Bhalerao R."/>
            <person name="Blaudez D."/>
            <person name="Boerjan W."/>
            <person name="Brun A."/>
            <person name="Brunner A."/>
            <person name="Busov V."/>
            <person name="Campbell M."/>
            <person name="Carlson J."/>
            <person name="Chalot M."/>
            <person name="Chapman J."/>
            <person name="Chen G."/>
            <person name="Cooper D."/>
            <person name="Coutinho P."/>
            <person name="Couturier J."/>
            <person name="Covert S."/>
            <person name="Cronk Q."/>
            <person name="Cunningham R."/>
            <person name="Davis J."/>
            <person name="Degroeve S."/>
            <person name="Dejardin A."/>
            <person name="Depamphilis C."/>
            <person name="Detter J."/>
            <person name="Dirks B."/>
            <person name="Dubchak I."/>
            <person name="Duplessis S."/>
            <person name="Ehlting J."/>
            <person name="Ellis B."/>
            <person name="Gendler K."/>
            <person name="Goodstein D."/>
            <person name="Gribskov M."/>
            <person name="Grimwood J."/>
            <person name="Groover A."/>
            <person name="Gunter L."/>
            <person name="Hamberger B."/>
            <person name="Heinze B."/>
            <person name="Helariutta Y."/>
            <person name="Henrissat B."/>
            <person name="Holligan D."/>
            <person name="Holt R."/>
            <person name="Huang W."/>
            <person name="Islam-Faridi N."/>
            <person name="Jones S."/>
            <person name="Jones-Rhoades M."/>
            <person name="Jorgensen R."/>
            <person name="Joshi C."/>
            <person name="Kangasjarvi J."/>
            <person name="Karlsson J."/>
            <person name="Kelleher C."/>
            <person name="Kirkpatrick R."/>
            <person name="Kirst M."/>
            <person name="Kohler A."/>
            <person name="Kalluri U."/>
            <person name="Larimer F."/>
            <person name="Leebens-Mack J."/>
            <person name="Leple J."/>
            <person name="Locascio P."/>
            <person name="Lou Y."/>
            <person name="Lucas S."/>
            <person name="Martin F."/>
            <person name="Montanini B."/>
            <person name="Napoli C."/>
            <person name="Nelson D."/>
            <person name="Nelson C."/>
            <person name="Nieminen K."/>
            <person name="Nilsson O."/>
            <person name="Pereda V."/>
            <person name="Peter G."/>
            <person name="Philippe R."/>
            <person name="Pilate G."/>
            <person name="Poliakov A."/>
            <person name="Razumovskaya J."/>
            <person name="Richardson P."/>
            <person name="Rinaldi C."/>
            <person name="Ritland K."/>
            <person name="Rouze P."/>
            <person name="Ryaboy D."/>
            <person name="Schmutz J."/>
            <person name="Schrader J."/>
            <person name="Segerman B."/>
            <person name="Shin H."/>
            <person name="Siddiqui A."/>
            <person name="Sterky F."/>
            <person name="Terry A."/>
            <person name="Tsai C."/>
            <person name="Uberbacher E."/>
            <person name="Unneberg P."/>
            <person name="Vahala J."/>
            <person name="Wall K."/>
            <person name="Wessler S."/>
            <person name="Yang G."/>
            <person name="Yin T."/>
            <person name="Douglas C."/>
            <person name="Marra M."/>
            <person name="Sandberg G."/>
            <person name="Van De Peer Y."/>
            <person name="Rokhsar D."/>
        </authorList>
    </citation>
    <scope>NUCLEOTIDE SEQUENCE</scope>
    <source>
        <strain evidence="1">Nisqually-1</strain>
    </source>
</reference>
<sequence length="91" mass="10785">MSLTKGTSPRAYLETTSLFGIIHILHFLKRSCVTRWTVYPRLLSQCNLQVKWKNNCRLLSFSICAKMLSHGDLDQIYLYLLPFFIIFYHIR</sequence>
<evidence type="ECO:0000313" key="1">
    <source>
        <dbReference type="EMBL" id="RQO93924.1"/>
    </source>
</evidence>
<protein>
    <submittedName>
        <fullName evidence="1">Uncharacterized protein</fullName>
    </submittedName>
</protein>
<reference evidence="1" key="1">
    <citation type="journal article" date="2006" name="Science">
        <title>The genome of black cottonwood, Populus trichocarpa (Torr. &amp; Gray).</title>
        <authorList>
            <person name="Tuskan G.A."/>
            <person name="Difazio S."/>
            <person name="Jansson S."/>
            <person name="Bohlmann J."/>
            <person name="Grigoriev I."/>
            <person name="Hellsten U."/>
            <person name="Putnam N."/>
            <person name="Ralph S."/>
            <person name="Rombauts S."/>
            <person name="Salamov A."/>
            <person name="Schein J."/>
            <person name="Sterck L."/>
            <person name="Aerts A."/>
            <person name="Bhalerao R.R."/>
            <person name="Bhalerao R.P."/>
            <person name="Blaudez D."/>
            <person name="Boerjan W."/>
            <person name="Brun A."/>
            <person name="Brunner A."/>
            <person name="Busov V."/>
            <person name="Campbell M."/>
            <person name="Carlson J."/>
            <person name="Chalot M."/>
            <person name="Chapman J."/>
            <person name="Chen G.L."/>
            <person name="Cooper D."/>
            <person name="Coutinho P.M."/>
            <person name="Couturier J."/>
            <person name="Covert S."/>
            <person name="Cronk Q."/>
            <person name="Cunningham R."/>
            <person name="Davis J."/>
            <person name="Degroeve S."/>
            <person name="Dejardin A."/>
            <person name="Depamphilis C."/>
            <person name="Detter J."/>
            <person name="Dirks B."/>
            <person name="Dubchak I."/>
            <person name="Duplessis S."/>
            <person name="Ehlting J."/>
            <person name="Ellis B."/>
            <person name="Gendler K."/>
            <person name="Goodstein D."/>
            <person name="Gribskov M."/>
            <person name="Grimwood J."/>
            <person name="Groover A."/>
            <person name="Gunter L."/>
            <person name="Hamberger B."/>
            <person name="Heinze B."/>
            <person name="Helariutta Y."/>
            <person name="Henrissat B."/>
            <person name="Holligan D."/>
            <person name="Holt R."/>
            <person name="Huang W."/>
            <person name="Islam-Faridi N."/>
            <person name="Jones S."/>
            <person name="Jones-Rhoades M."/>
            <person name="Jorgensen R."/>
            <person name="Joshi C."/>
            <person name="Kangasjarvi J."/>
            <person name="Karlsson J."/>
            <person name="Kelleher C."/>
            <person name="Kirkpatrick R."/>
            <person name="Kirst M."/>
            <person name="Kohler A."/>
            <person name="Kalluri U."/>
            <person name="Larimer F."/>
            <person name="Leebens-Mack J."/>
            <person name="Leple J.C."/>
            <person name="Locascio P."/>
            <person name="Lou Y."/>
            <person name="Lucas S."/>
            <person name="Martin F."/>
            <person name="Montanini B."/>
            <person name="Napoli C."/>
            <person name="Nelson D.R."/>
            <person name="Nelson C."/>
            <person name="Nieminen K."/>
            <person name="Nilsson O."/>
            <person name="Pereda V."/>
            <person name="Peter G."/>
            <person name="Philippe R."/>
            <person name="Pilate G."/>
            <person name="Poliakov A."/>
            <person name="Razumovskaya J."/>
            <person name="Richardson P."/>
            <person name="Rinaldi C."/>
            <person name="Ritland K."/>
            <person name="Rouze P."/>
            <person name="Ryaboy D."/>
            <person name="Schmutz J."/>
            <person name="Schrader J."/>
            <person name="Segerman B."/>
            <person name="Shin H."/>
            <person name="Siddiqui A."/>
            <person name="Sterky F."/>
            <person name="Terry A."/>
            <person name="Tsai C.J."/>
            <person name="Uberbacher E."/>
            <person name="Unneberg P."/>
            <person name="Vahala J."/>
            <person name="Wall K."/>
            <person name="Wessler S."/>
            <person name="Yang G."/>
            <person name="Yin T."/>
            <person name="Douglas C."/>
            <person name="Marra M."/>
            <person name="Sandberg G."/>
            <person name="Van de Peer Y."/>
            <person name="Rokhsar D."/>
        </authorList>
    </citation>
    <scope>NUCLEOTIDE SEQUENCE [LARGE SCALE GENOMIC DNA]</scope>
    <source>
        <strain evidence="1">Nisqually-1</strain>
    </source>
</reference>
<dbReference type="AlphaFoldDB" id="A0A3N7GWY0"/>
<name>A0A3N7GWY0_POPTR</name>
<accession>A0A3N7GWY0</accession>
<organism evidence="1">
    <name type="scientific">Populus trichocarpa</name>
    <name type="common">Western balsam poplar</name>
    <name type="synonym">Populus balsamifera subsp. trichocarpa</name>
    <dbReference type="NCBI Taxonomy" id="3694"/>
    <lineage>
        <taxon>Eukaryota</taxon>
        <taxon>Viridiplantae</taxon>
        <taxon>Streptophyta</taxon>
        <taxon>Embryophyta</taxon>
        <taxon>Tracheophyta</taxon>
        <taxon>Spermatophyta</taxon>
        <taxon>Magnoliopsida</taxon>
        <taxon>eudicotyledons</taxon>
        <taxon>Gunneridae</taxon>
        <taxon>Pentapetalae</taxon>
        <taxon>rosids</taxon>
        <taxon>fabids</taxon>
        <taxon>Malpighiales</taxon>
        <taxon>Salicaceae</taxon>
        <taxon>Saliceae</taxon>
        <taxon>Populus</taxon>
    </lineage>
</organism>
<proteinExistence type="predicted"/>
<gene>
    <name evidence="1" type="ORF">POPTR_T069001</name>
</gene>